<dbReference type="Pfam" id="PF00092">
    <property type="entry name" value="VWA"/>
    <property type="match status" value="1"/>
</dbReference>
<dbReference type="InterPro" id="IPR002035">
    <property type="entry name" value="VWF_A"/>
</dbReference>
<gene>
    <name evidence="3" type="ORF">SAMN05443244_1906</name>
</gene>
<organism evidence="3 4">
    <name type="scientific">Terriglobus roseus</name>
    <dbReference type="NCBI Taxonomy" id="392734"/>
    <lineage>
        <taxon>Bacteria</taxon>
        <taxon>Pseudomonadati</taxon>
        <taxon>Acidobacteriota</taxon>
        <taxon>Terriglobia</taxon>
        <taxon>Terriglobales</taxon>
        <taxon>Acidobacteriaceae</taxon>
        <taxon>Terriglobus</taxon>
    </lineage>
</organism>
<proteinExistence type="predicted"/>
<feature type="domain" description="VWFA" evidence="2">
    <location>
        <begin position="120"/>
        <end position="235"/>
    </location>
</feature>
<dbReference type="Gene3D" id="3.40.50.410">
    <property type="entry name" value="von Willebrand factor, type A domain"/>
    <property type="match status" value="1"/>
</dbReference>
<feature type="signal peptide" evidence="1">
    <location>
        <begin position="1"/>
        <end position="31"/>
    </location>
</feature>
<dbReference type="InterPro" id="IPR036465">
    <property type="entry name" value="vWFA_dom_sf"/>
</dbReference>
<reference evidence="3 4" key="1">
    <citation type="submission" date="2016-10" db="EMBL/GenBank/DDBJ databases">
        <authorList>
            <person name="de Groot N.N."/>
        </authorList>
    </citation>
    <scope>NUCLEOTIDE SEQUENCE [LARGE SCALE GENOMIC DNA]</scope>
    <source>
        <strain evidence="3 4">AB35.6</strain>
    </source>
</reference>
<evidence type="ECO:0000259" key="2">
    <source>
        <dbReference type="Pfam" id="PF00092"/>
    </source>
</evidence>
<sequence length="291" mass="31894">MAISARCVRTLCRRFVGHSMLPLLLATSAGAQQADTLRATSTLVLVPTRVTTTSSASGNVTLHAEDFMLTDNGVPQMLRLEEASREPLAIIILLQTGGAAPKQFANYGGISSLLEYALGSVPYRVSLITFDSKPEDRWPFSNDASNLRDAFQKPTPGDGGAAVLDAIDYGLDWFGDQHPRGRRLILLVSDEHFRASDEALRQMTRRLAETNTTIYSLSFNAQKTYLMDELKHSSPENPPLFMSPDHPPLLHTFNLDRPLRQALSAMQSNAAEGVAALSGGTYMPFTNRKDL</sequence>
<dbReference type="EMBL" id="FNSD01000001">
    <property type="protein sequence ID" value="SEB81310.1"/>
    <property type="molecule type" value="Genomic_DNA"/>
</dbReference>
<keyword evidence="1" id="KW-0732">Signal</keyword>
<dbReference type="Proteomes" id="UP000182409">
    <property type="component" value="Unassembled WGS sequence"/>
</dbReference>
<evidence type="ECO:0000313" key="3">
    <source>
        <dbReference type="EMBL" id="SEB81310.1"/>
    </source>
</evidence>
<dbReference type="SUPFAM" id="SSF53300">
    <property type="entry name" value="vWA-like"/>
    <property type="match status" value="1"/>
</dbReference>
<dbReference type="RefSeq" id="WP_139285162.1">
    <property type="nucleotide sequence ID" value="NZ_FNSD01000001.1"/>
</dbReference>
<dbReference type="OrthoDB" id="106674at2"/>
<dbReference type="AlphaFoldDB" id="A0A1H4MDZ5"/>
<evidence type="ECO:0000256" key="1">
    <source>
        <dbReference type="SAM" id="SignalP"/>
    </source>
</evidence>
<protein>
    <submittedName>
        <fullName evidence="3">von Willebrand factor type A domain-containing protein</fullName>
    </submittedName>
</protein>
<name>A0A1H4MDZ5_9BACT</name>
<dbReference type="CDD" id="cd00198">
    <property type="entry name" value="vWFA"/>
    <property type="match status" value="1"/>
</dbReference>
<feature type="chain" id="PRO_5010179806" evidence="1">
    <location>
        <begin position="32"/>
        <end position="291"/>
    </location>
</feature>
<accession>A0A1H4MDZ5</accession>
<evidence type="ECO:0000313" key="4">
    <source>
        <dbReference type="Proteomes" id="UP000182409"/>
    </source>
</evidence>